<feature type="compositionally biased region" description="Basic residues" evidence="1">
    <location>
        <begin position="127"/>
        <end position="144"/>
    </location>
</feature>
<evidence type="ECO:0000313" key="3">
    <source>
        <dbReference type="Proteomes" id="UP001302602"/>
    </source>
</evidence>
<comment type="caution">
    <text evidence="2">The sequence shown here is derived from an EMBL/GenBank/DDBJ whole genome shotgun (WGS) entry which is preliminary data.</text>
</comment>
<dbReference type="AlphaFoldDB" id="A0AAN6TRH1"/>
<proteinExistence type="predicted"/>
<dbReference type="GeneID" id="87824724"/>
<evidence type="ECO:0000256" key="1">
    <source>
        <dbReference type="SAM" id="MobiDB-lite"/>
    </source>
</evidence>
<dbReference type="EMBL" id="MU853249">
    <property type="protein sequence ID" value="KAK4119370.1"/>
    <property type="molecule type" value="Genomic_DNA"/>
</dbReference>
<organism evidence="2 3">
    <name type="scientific">Parathielavia appendiculata</name>
    <dbReference type="NCBI Taxonomy" id="2587402"/>
    <lineage>
        <taxon>Eukaryota</taxon>
        <taxon>Fungi</taxon>
        <taxon>Dikarya</taxon>
        <taxon>Ascomycota</taxon>
        <taxon>Pezizomycotina</taxon>
        <taxon>Sordariomycetes</taxon>
        <taxon>Sordariomycetidae</taxon>
        <taxon>Sordariales</taxon>
        <taxon>Chaetomiaceae</taxon>
        <taxon>Parathielavia</taxon>
    </lineage>
</organism>
<reference evidence="2" key="2">
    <citation type="submission" date="2023-05" db="EMBL/GenBank/DDBJ databases">
        <authorList>
            <consortium name="Lawrence Berkeley National Laboratory"/>
            <person name="Steindorff A."/>
            <person name="Hensen N."/>
            <person name="Bonometti L."/>
            <person name="Westerberg I."/>
            <person name="Brannstrom I.O."/>
            <person name="Guillou S."/>
            <person name="Cros-Aarteil S."/>
            <person name="Calhoun S."/>
            <person name="Haridas S."/>
            <person name="Kuo A."/>
            <person name="Mondo S."/>
            <person name="Pangilinan J."/>
            <person name="Riley R."/>
            <person name="Labutti K."/>
            <person name="Andreopoulos B."/>
            <person name="Lipzen A."/>
            <person name="Chen C."/>
            <person name="Yanf M."/>
            <person name="Daum C."/>
            <person name="Ng V."/>
            <person name="Clum A."/>
            <person name="Ohm R."/>
            <person name="Martin F."/>
            <person name="Silar P."/>
            <person name="Natvig D."/>
            <person name="Lalanne C."/>
            <person name="Gautier V."/>
            <person name="Ament-Velasquez S.L."/>
            <person name="Kruys A."/>
            <person name="Hutchinson M.I."/>
            <person name="Powell A.J."/>
            <person name="Barry K."/>
            <person name="Miller A.N."/>
            <person name="Grigoriev I.V."/>
            <person name="Debuchy R."/>
            <person name="Gladieux P."/>
            <person name="Thoren M.H."/>
            <person name="Johannesson H."/>
        </authorList>
    </citation>
    <scope>NUCLEOTIDE SEQUENCE</scope>
    <source>
        <strain evidence="2">CBS 731.68</strain>
    </source>
</reference>
<dbReference type="Proteomes" id="UP001302602">
    <property type="component" value="Unassembled WGS sequence"/>
</dbReference>
<feature type="non-terminal residue" evidence="2">
    <location>
        <position position="144"/>
    </location>
</feature>
<dbReference type="RefSeq" id="XP_062643143.1">
    <property type="nucleotide sequence ID" value="XM_062787954.1"/>
</dbReference>
<keyword evidence="3" id="KW-1185">Reference proteome</keyword>
<name>A0AAN6TRH1_9PEZI</name>
<feature type="region of interest" description="Disordered" evidence="1">
    <location>
        <begin position="96"/>
        <end position="144"/>
    </location>
</feature>
<evidence type="ECO:0000313" key="2">
    <source>
        <dbReference type="EMBL" id="KAK4119370.1"/>
    </source>
</evidence>
<sequence>HRATPPILPVGQEEIWNLLFEPSFASRYTFPSQHQLDYVQSLITPISSEHGLRYYERDTVENAVQKLVDAVYENPVLRASIGLRGTVTFESHTNLGTVDGSLSVPPEPAPISGSSAGEAALAPPAAVRKRRRVAKGKGKGNRAD</sequence>
<protein>
    <submittedName>
        <fullName evidence="2">Uncharacterized protein</fullName>
    </submittedName>
</protein>
<feature type="non-terminal residue" evidence="2">
    <location>
        <position position="1"/>
    </location>
</feature>
<reference evidence="2" key="1">
    <citation type="journal article" date="2023" name="Mol. Phylogenet. Evol.">
        <title>Genome-scale phylogeny and comparative genomics of the fungal order Sordariales.</title>
        <authorList>
            <person name="Hensen N."/>
            <person name="Bonometti L."/>
            <person name="Westerberg I."/>
            <person name="Brannstrom I.O."/>
            <person name="Guillou S."/>
            <person name="Cros-Aarteil S."/>
            <person name="Calhoun S."/>
            <person name="Haridas S."/>
            <person name="Kuo A."/>
            <person name="Mondo S."/>
            <person name="Pangilinan J."/>
            <person name="Riley R."/>
            <person name="LaButti K."/>
            <person name="Andreopoulos B."/>
            <person name="Lipzen A."/>
            <person name="Chen C."/>
            <person name="Yan M."/>
            <person name="Daum C."/>
            <person name="Ng V."/>
            <person name="Clum A."/>
            <person name="Steindorff A."/>
            <person name="Ohm R.A."/>
            <person name="Martin F."/>
            <person name="Silar P."/>
            <person name="Natvig D.O."/>
            <person name="Lalanne C."/>
            <person name="Gautier V."/>
            <person name="Ament-Velasquez S.L."/>
            <person name="Kruys A."/>
            <person name="Hutchinson M.I."/>
            <person name="Powell A.J."/>
            <person name="Barry K."/>
            <person name="Miller A.N."/>
            <person name="Grigoriev I.V."/>
            <person name="Debuchy R."/>
            <person name="Gladieux P."/>
            <person name="Hiltunen Thoren M."/>
            <person name="Johannesson H."/>
        </authorList>
    </citation>
    <scope>NUCLEOTIDE SEQUENCE</scope>
    <source>
        <strain evidence="2">CBS 731.68</strain>
    </source>
</reference>
<feature type="compositionally biased region" description="Low complexity" evidence="1">
    <location>
        <begin position="116"/>
        <end position="126"/>
    </location>
</feature>
<accession>A0AAN6TRH1</accession>
<gene>
    <name evidence="2" type="ORF">N657DRAFT_557289</name>
</gene>